<accession>A0A381ZFG4</accession>
<protein>
    <recommendedName>
        <fullName evidence="2">Lipoprotein</fullName>
    </recommendedName>
</protein>
<dbReference type="PROSITE" id="PS51257">
    <property type="entry name" value="PROKAR_LIPOPROTEIN"/>
    <property type="match status" value="1"/>
</dbReference>
<evidence type="ECO:0008006" key="2">
    <source>
        <dbReference type="Google" id="ProtNLM"/>
    </source>
</evidence>
<proteinExistence type="predicted"/>
<reference evidence="1" key="1">
    <citation type="submission" date="2018-05" db="EMBL/GenBank/DDBJ databases">
        <authorList>
            <person name="Lanie J.A."/>
            <person name="Ng W.-L."/>
            <person name="Kazmierczak K.M."/>
            <person name="Andrzejewski T.M."/>
            <person name="Davidsen T.M."/>
            <person name="Wayne K.J."/>
            <person name="Tettelin H."/>
            <person name="Glass J.I."/>
            <person name="Rusch D."/>
            <person name="Podicherti R."/>
            <person name="Tsui H.-C.T."/>
            <person name="Winkler M.E."/>
        </authorList>
    </citation>
    <scope>NUCLEOTIDE SEQUENCE</scope>
</reference>
<sequence length="128" mass="14925">MSVRKLILFFSVILLLISCSKSVSEFPEKSFRSRLVEADNHIGWGLNYFDSWQKGLQPRYLKLAEKHTITAINLFAHLEYDTSPRISEYYVVRERRTRGCRLLAELQFEAGNYGYKLSSLTPEGCTYF</sequence>
<evidence type="ECO:0000313" key="1">
    <source>
        <dbReference type="EMBL" id="SVA87864.1"/>
    </source>
</evidence>
<gene>
    <name evidence="1" type="ORF">METZ01_LOCUS140718</name>
</gene>
<dbReference type="EMBL" id="UINC01021077">
    <property type="protein sequence ID" value="SVA87864.1"/>
    <property type="molecule type" value="Genomic_DNA"/>
</dbReference>
<organism evidence="1">
    <name type="scientific">marine metagenome</name>
    <dbReference type="NCBI Taxonomy" id="408172"/>
    <lineage>
        <taxon>unclassified sequences</taxon>
        <taxon>metagenomes</taxon>
        <taxon>ecological metagenomes</taxon>
    </lineage>
</organism>
<name>A0A381ZFG4_9ZZZZ</name>
<dbReference type="AlphaFoldDB" id="A0A381ZFG4"/>